<dbReference type="eggNOG" id="COG0602">
    <property type="taxonomic scope" value="Bacteria"/>
</dbReference>
<keyword evidence="6" id="KW-0949">S-adenosyl-L-methionine</keyword>
<dbReference type="AlphaFoldDB" id="E6U5X1"/>
<dbReference type="Pfam" id="PF13353">
    <property type="entry name" value="Fer4_12"/>
    <property type="match status" value="1"/>
</dbReference>
<dbReference type="GO" id="GO:0046872">
    <property type="term" value="F:metal ion binding"/>
    <property type="evidence" value="ECO:0007669"/>
    <property type="project" value="UniProtKB-KW"/>
</dbReference>
<evidence type="ECO:0000256" key="3">
    <source>
        <dbReference type="ARBA" id="ARBA00009777"/>
    </source>
</evidence>
<dbReference type="EMBL" id="CP002400">
    <property type="protein sequence ID" value="ADU27988.1"/>
    <property type="molecule type" value="Genomic_DNA"/>
</dbReference>
<evidence type="ECO:0000313" key="14">
    <source>
        <dbReference type="Proteomes" id="UP000001551"/>
    </source>
</evidence>
<name>E6U5X1_ETHHY</name>
<dbReference type="PROSITE" id="PS01087">
    <property type="entry name" value="RADICAL_ACTIVATING"/>
    <property type="match status" value="1"/>
</dbReference>
<dbReference type="InterPro" id="IPR012837">
    <property type="entry name" value="NrdG"/>
</dbReference>
<keyword evidence="9" id="KW-0408">Iron</keyword>
<protein>
    <recommendedName>
        <fullName evidence="4 12">Anaerobic ribonucleoside-triphosphate reductase-activating protein</fullName>
        <ecNumber evidence="12">1.97.1.-</ecNumber>
    </recommendedName>
</protein>
<dbReference type="InterPro" id="IPR007197">
    <property type="entry name" value="rSAM"/>
</dbReference>
<dbReference type="GO" id="GO:0004748">
    <property type="term" value="F:ribonucleoside-diphosphate reductase activity, thioredoxin disulfide as acceptor"/>
    <property type="evidence" value="ECO:0007669"/>
    <property type="project" value="TreeGrafter"/>
</dbReference>
<dbReference type="PANTHER" id="PTHR30352:SF2">
    <property type="entry name" value="ANAEROBIC RIBONUCLEOSIDE-TRIPHOSPHATE REDUCTASE-ACTIVATING PROTEIN"/>
    <property type="match status" value="1"/>
</dbReference>
<dbReference type="InterPro" id="IPR034457">
    <property type="entry name" value="Organic_radical-activating"/>
</dbReference>
<dbReference type="PANTHER" id="PTHR30352">
    <property type="entry name" value="PYRUVATE FORMATE-LYASE-ACTIVATING ENZYME"/>
    <property type="match status" value="1"/>
</dbReference>
<organism evidence="13 14">
    <name type="scientific">Ethanoligenens harbinense (strain DSM 18485 / JCM 12961 / CGMCC 1.5033 / YUAN-3)</name>
    <dbReference type="NCBI Taxonomy" id="663278"/>
    <lineage>
        <taxon>Bacteria</taxon>
        <taxon>Bacillati</taxon>
        <taxon>Bacillota</taxon>
        <taxon>Clostridia</taxon>
        <taxon>Eubacteriales</taxon>
        <taxon>Oscillospiraceae</taxon>
        <taxon>Ethanoligenens</taxon>
    </lineage>
</organism>
<dbReference type="Gene3D" id="3.20.20.70">
    <property type="entry name" value="Aldolase class I"/>
    <property type="match status" value="1"/>
</dbReference>
<keyword evidence="14" id="KW-1185">Reference proteome</keyword>
<evidence type="ECO:0000256" key="8">
    <source>
        <dbReference type="ARBA" id="ARBA00023002"/>
    </source>
</evidence>
<dbReference type="SFLD" id="SFLDG01066">
    <property type="entry name" value="organic_radical-activating_enz"/>
    <property type="match status" value="1"/>
</dbReference>
<dbReference type="EC" id="1.97.1.-" evidence="12"/>
<keyword evidence="5" id="KW-0004">4Fe-4S</keyword>
<dbReference type="KEGG" id="eha:Ethha_2495"/>
<evidence type="ECO:0000256" key="11">
    <source>
        <dbReference type="ARBA" id="ARBA00047365"/>
    </source>
</evidence>
<accession>E6U5X1</accession>
<dbReference type="SFLD" id="SFLDS00029">
    <property type="entry name" value="Radical_SAM"/>
    <property type="match status" value="1"/>
</dbReference>
<sequence>MSAPLRLAGVVRESIVDGPGIRFVVFAQGCPHHCAGCQNAQTWPFAGGHETPPEKVLAAMRENPLLAGLTLSGGEPFCQCDAMEELAEQAKDAGYSVWAYTGYTWEELAARSVAEPDVLHLLRVLDVLVDGRFEQDKMSYDLLYKGSANQRLLDVPMSLQSGAPMPKRLDEPR</sequence>
<evidence type="ECO:0000313" key="13">
    <source>
        <dbReference type="EMBL" id="ADU27988.1"/>
    </source>
</evidence>
<evidence type="ECO:0000256" key="7">
    <source>
        <dbReference type="ARBA" id="ARBA00022723"/>
    </source>
</evidence>
<keyword evidence="7" id="KW-0479">Metal-binding</keyword>
<dbReference type="GO" id="GO:0043365">
    <property type="term" value="F:[formate-C-acetyltransferase]-activating enzyme activity"/>
    <property type="evidence" value="ECO:0007669"/>
    <property type="project" value="InterPro"/>
</dbReference>
<keyword evidence="8 12" id="KW-0560">Oxidoreductase</keyword>
<dbReference type="HOGENOM" id="CLU_089926_0_0_9"/>
<dbReference type="SFLD" id="SFLDG01063">
    <property type="entry name" value="activating_enzymes__group_1"/>
    <property type="match status" value="1"/>
</dbReference>
<reference evidence="13 14" key="1">
    <citation type="submission" date="2010-12" db="EMBL/GenBank/DDBJ databases">
        <title>Complete sequence of Ethanoligenens harbinense YUAN-3.</title>
        <authorList>
            <person name="Lucas S."/>
            <person name="Copeland A."/>
            <person name="Lapidus A."/>
            <person name="Cheng J.-F."/>
            <person name="Bruce D."/>
            <person name="Goodwin L."/>
            <person name="Pitluck S."/>
            <person name="Chertkov O."/>
            <person name="Misra M."/>
            <person name="Detter J.C."/>
            <person name="Han C."/>
            <person name="Tapia R."/>
            <person name="Land M."/>
            <person name="Hauser L."/>
            <person name="Jeffries C."/>
            <person name="Kyrpides N."/>
            <person name="Ivanova N."/>
            <person name="Mikhailova N."/>
            <person name="Wang A."/>
            <person name="Mouttaki H."/>
            <person name="He Z."/>
            <person name="Zhou J."/>
            <person name="Hemme C.L."/>
            <person name="Woyke T."/>
        </authorList>
    </citation>
    <scope>NUCLEOTIDE SEQUENCE [LARGE SCALE GENOMIC DNA]</scope>
    <source>
        <strain evidence="14">DSM 18485 / JCM 12961 / CGMCC 1.5033 / YUAN-3</strain>
    </source>
</reference>
<evidence type="ECO:0000256" key="12">
    <source>
        <dbReference type="PIRNR" id="PIRNR000368"/>
    </source>
</evidence>
<dbReference type="InterPro" id="IPR001989">
    <property type="entry name" value="Radical_activat_CS"/>
</dbReference>
<comment type="catalytic activity">
    <reaction evidence="11">
        <text>glycyl-[protein] + reduced [flavodoxin] + S-adenosyl-L-methionine = glycin-2-yl radical-[protein] + semiquinone [flavodoxin] + 5'-deoxyadenosine + L-methionine + H(+)</text>
        <dbReference type="Rhea" id="RHEA:61976"/>
        <dbReference type="Rhea" id="RHEA-COMP:10622"/>
        <dbReference type="Rhea" id="RHEA-COMP:14480"/>
        <dbReference type="Rhea" id="RHEA-COMP:15993"/>
        <dbReference type="Rhea" id="RHEA-COMP:15994"/>
        <dbReference type="ChEBI" id="CHEBI:15378"/>
        <dbReference type="ChEBI" id="CHEBI:17319"/>
        <dbReference type="ChEBI" id="CHEBI:29947"/>
        <dbReference type="ChEBI" id="CHEBI:32722"/>
        <dbReference type="ChEBI" id="CHEBI:57618"/>
        <dbReference type="ChEBI" id="CHEBI:57844"/>
        <dbReference type="ChEBI" id="CHEBI:59789"/>
        <dbReference type="ChEBI" id="CHEBI:140311"/>
    </reaction>
</comment>
<dbReference type="STRING" id="663278.Ethha_2495"/>
<keyword evidence="10" id="KW-0411">Iron-sulfur</keyword>
<evidence type="ECO:0000256" key="6">
    <source>
        <dbReference type="ARBA" id="ARBA00022691"/>
    </source>
</evidence>
<dbReference type="SFLD" id="SFLDF00299">
    <property type="entry name" value="anaerobic_ribonucleoside-triph"/>
    <property type="match status" value="1"/>
</dbReference>
<comment type="function">
    <text evidence="2 12">Activation of anaerobic ribonucleoside-triphosphate reductase under anaerobic conditions by generation of an organic free radical, using S-adenosylmethionine and reduced flavodoxin as cosubstrates to produce 5'-deoxy-adenosine.</text>
</comment>
<evidence type="ECO:0000256" key="9">
    <source>
        <dbReference type="ARBA" id="ARBA00023004"/>
    </source>
</evidence>
<dbReference type="RefSeq" id="WP_013486331.1">
    <property type="nucleotide sequence ID" value="NC_014828.1"/>
</dbReference>
<dbReference type="NCBIfam" id="TIGR02491">
    <property type="entry name" value="NrdG"/>
    <property type="match status" value="1"/>
</dbReference>
<dbReference type="PIRSF" id="PIRSF000368">
    <property type="entry name" value="NrdG"/>
    <property type="match status" value="1"/>
</dbReference>
<evidence type="ECO:0000256" key="2">
    <source>
        <dbReference type="ARBA" id="ARBA00003852"/>
    </source>
</evidence>
<dbReference type="SUPFAM" id="SSF102114">
    <property type="entry name" value="Radical SAM enzymes"/>
    <property type="match status" value="1"/>
</dbReference>
<dbReference type="InterPro" id="IPR058240">
    <property type="entry name" value="rSAM_sf"/>
</dbReference>
<gene>
    <name evidence="13" type="ordered locus">Ethha_2495</name>
</gene>
<dbReference type="GO" id="GO:0051539">
    <property type="term" value="F:4 iron, 4 sulfur cluster binding"/>
    <property type="evidence" value="ECO:0007669"/>
    <property type="project" value="UniProtKB-KW"/>
</dbReference>
<evidence type="ECO:0000256" key="10">
    <source>
        <dbReference type="ARBA" id="ARBA00023014"/>
    </source>
</evidence>
<evidence type="ECO:0000256" key="5">
    <source>
        <dbReference type="ARBA" id="ARBA00022485"/>
    </source>
</evidence>
<evidence type="ECO:0000256" key="4">
    <source>
        <dbReference type="ARBA" id="ARBA00014281"/>
    </source>
</evidence>
<comment type="cofactor">
    <cofactor evidence="1">
        <name>[4Fe-4S] cluster</name>
        <dbReference type="ChEBI" id="CHEBI:49883"/>
    </cofactor>
</comment>
<evidence type="ECO:0000256" key="1">
    <source>
        <dbReference type="ARBA" id="ARBA00001966"/>
    </source>
</evidence>
<dbReference type="Proteomes" id="UP000001551">
    <property type="component" value="Chromosome"/>
</dbReference>
<comment type="similarity">
    <text evidence="3 12">Belongs to the organic radical-activating enzymes family.</text>
</comment>
<proteinExistence type="inferred from homology"/>
<dbReference type="InterPro" id="IPR013785">
    <property type="entry name" value="Aldolase_TIM"/>
</dbReference>